<dbReference type="InterPro" id="IPR020472">
    <property type="entry name" value="WD40_PAC1"/>
</dbReference>
<evidence type="ECO:0000256" key="4">
    <source>
        <dbReference type="ARBA" id="ARBA00022728"/>
    </source>
</evidence>
<dbReference type="EMBL" id="CAJOAX010001452">
    <property type="protein sequence ID" value="CAF3716721.1"/>
    <property type="molecule type" value="Genomic_DNA"/>
</dbReference>
<feature type="compositionally biased region" description="Basic and acidic residues" evidence="15">
    <location>
        <begin position="447"/>
        <end position="457"/>
    </location>
</feature>
<keyword evidence="9" id="KW-0539">Nucleus</keyword>
<feature type="region of interest" description="Disordered" evidence="15">
    <location>
        <begin position="428"/>
        <end position="529"/>
    </location>
</feature>
<dbReference type="SMART" id="SM00320">
    <property type="entry name" value="WD40"/>
    <property type="match status" value="6"/>
</dbReference>
<feature type="repeat" description="WD" evidence="14">
    <location>
        <begin position="613"/>
        <end position="654"/>
    </location>
</feature>
<evidence type="ECO:0000256" key="12">
    <source>
        <dbReference type="ARBA" id="ARBA00076678"/>
    </source>
</evidence>
<dbReference type="InterPro" id="IPR013083">
    <property type="entry name" value="Znf_RING/FYVE/PHD"/>
</dbReference>
<keyword evidence="6 13" id="KW-0863">Zinc-finger</keyword>
<proteinExistence type="predicted"/>
<protein>
    <recommendedName>
        <fullName evidence="10">Pre-mRNA-processing factor 17</fullName>
    </recommendedName>
    <alternativeName>
        <fullName evidence="12">Cell division cycle 40 homolog</fullName>
    </alternativeName>
    <alternativeName>
        <fullName evidence="11">PRP17 homolog</fullName>
    </alternativeName>
</protein>
<evidence type="ECO:0000313" key="18">
    <source>
        <dbReference type="Proteomes" id="UP000663823"/>
    </source>
</evidence>
<evidence type="ECO:0000256" key="13">
    <source>
        <dbReference type="PROSITE-ProRule" id="PRU00175"/>
    </source>
</evidence>
<dbReference type="CDD" id="cd00200">
    <property type="entry name" value="WD40"/>
    <property type="match status" value="1"/>
</dbReference>
<evidence type="ECO:0000256" key="5">
    <source>
        <dbReference type="ARBA" id="ARBA00022737"/>
    </source>
</evidence>
<dbReference type="PROSITE" id="PS50089">
    <property type="entry name" value="ZF_RING_2"/>
    <property type="match status" value="1"/>
</dbReference>
<dbReference type="InterPro" id="IPR032847">
    <property type="entry name" value="PRPF17"/>
</dbReference>
<dbReference type="GO" id="GO:0008270">
    <property type="term" value="F:zinc ion binding"/>
    <property type="evidence" value="ECO:0007669"/>
    <property type="project" value="UniProtKB-KW"/>
</dbReference>
<evidence type="ECO:0000256" key="7">
    <source>
        <dbReference type="ARBA" id="ARBA00022833"/>
    </source>
</evidence>
<dbReference type="InterPro" id="IPR001841">
    <property type="entry name" value="Znf_RING"/>
</dbReference>
<dbReference type="InterPro" id="IPR036322">
    <property type="entry name" value="WD40_repeat_dom_sf"/>
</dbReference>
<dbReference type="InterPro" id="IPR001680">
    <property type="entry name" value="WD40_rpt"/>
</dbReference>
<gene>
    <name evidence="17" type="ORF">OTI717_LOCUS13555</name>
</gene>
<dbReference type="PANTHER" id="PTHR43979:SF1">
    <property type="entry name" value="PRE-MRNA-PROCESSING FACTOR 17"/>
    <property type="match status" value="1"/>
</dbReference>
<feature type="compositionally biased region" description="Low complexity" evidence="15">
    <location>
        <begin position="7"/>
        <end position="21"/>
    </location>
</feature>
<dbReference type="Pfam" id="PF00400">
    <property type="entry name" value="WD40"/>
    <property type="match status" value="5"/>
</dbReference>
<feature type="repeat" description="WD" evidence="14">
    <location>
        <begin position="569"/>
        <end position="602"/>
    </location>
</feature>
<evidence type="ECO:0000256" key="11">
    <source>
        <dbReference type="ARBA" id="ARBA00075265"/>
    </source>
</evidence>
<dbReference type="SMART" id="SM00184">
    <property type="entry name" value="RING"/>
    <property type="match status" value="1"/>
</dbReference>
<dbReference type="PANTHER" id="PTHR43979">
    <property type="entry name" value="PRE-MRNA-PROCESSING FACTOR 17"/>
    <property type="match status" value="1"/>
</dbReference>
<dbReference type="AlphaFoldDB" id="A0A818VW12"/>
<feature type="domain" description="RING-type" evidence="16">
    <location>
        <begin position="229"/>
        <end position="274"/>
    </location>
</feature>
<evidence type="ECO:0000256" key="6">
    <source>
        <dbReference type="ARBA" id="ARBA00022771"/>
    </source>
</evidence>
<evidence type="ECO:0000313" key="17">
    <source>
        <dbReference type="EMBL" id="CAF3716721.1"/>
    </source>
</evidence>
<dbReference type="InterPro" id="IPR015943">
    <property type="entry name" value="WD40/YVTN_repeat-like_dom_sf"/>
</dbReference>
<comment type="subcellular location">
    <subcellularLocation>
        <location evidence="1">Nucleus</location>
    </subcellularLocation>
</comment>
<feature type="compositionally biased region" description="Basic and acidic residues" evidence="15">
    <location>
        <begin position="474"/>
        <end position="486"/>
    </location>
</feature>
<keyword evidence="2 14" id="KW-0853">WD repeat</keyword>
<evidence type="ECO:0000256" key="10">
    <source>
        <dbReference type="ARBA" id="ARBA00068146"/>
    </source>
</evidence>
<dbReference type="Gene3D" id="2.130.10.10">
    <property type="entry name" value="YVTN repeat-like/Quinoprotein amine dehydrogenase"/>
    <property type="match status" value="1"/>
</dbReference>
<feature type="region of interest" description="Disordered" evidence="15">
    <location>
        <begin position="163"/>
        <end position="198"/>
    </location>
</feature>
<organism evidence="17 18">
    <name type="scientific">Rotaria sordida</name>
    <dbReference type="NCBI Taxonomy" id="392033"/>
    <lineage>
        <taxon>Eukaryota</taxon>
        <taxon>Metazoa</taxon>
        <taxon>Spiralia</taxon>
        <taxon>Gnathifera</taxon>
        <taxon>Rotifera</taxon>
        <taxon>Eurotatoria</taxon>
        <taxon>Bdelloidea</taxon>
        <taxon>Philodinida</taxon>
        <taxon>Philodinidae</taxon>
        <taxon>Rotaria</taxon>
    </lineage>
</organism>
<feature type="repeat" description="WD" evidence="14">
    <location>
        <begin position="831"/>
        <end position="864"/>
    </location>
</feature>
<evidence type="ECO:0000256" key="2">
    <source>
        <dbReference type="ARBA" id="ARBA00022574"/>
    </source>
</evidence>
<dbReference type="SUPFAM" id="SSF50978">
    <property type="entry name" value="WD40 repeat-like"/>
    <property type="match status" value="1"/>
</dbReference>
<keyword evidence="8" id="KW-0508">mRNA splicing</keyword>
<dbReference type="FunFam" id="2.130.10.10:FF:000034">
    <property type="entry name" value="Pre-mRNA-processing factor 17, putative"/>
    <property type="match status" value="1"/>
</dbReference>
<keyword evidence="6 13" id="KW-0479">Metal-binding</keyword>
<feature type="region of interest" description="Disordered" evidence="15">
    <location>
        <begin position="1"/>
        <end position="48"/>
    </location>
</feature>
<evidence type="ECO:0000256" key="8">
    <source>
        <dbReference type="ARBA" id="ARBA00023187"/>
    </source>
</evidence>
<reference evidence="17" key="1">
    <citation type="submission" date="2021-02" db="EMBL/GenBank/DDBJ databases">
        <authorList>
            <person name="Nowell W R."/>
        </authorList>
    </citation>
    <scope>NUCLEOTIDE SEQUENCE</scope>
</reference>
<dbReference type="GO" id="GO:0003729">
    <property type="term" value="F:mRNA binding"/>
    <property type="evidence" value="ECO:0007669"/>
    <property type="project" value="TreeGrafter"/>
</dbReference>
<feature type="compositionally biased region" description="Polar residues" evidence="15">
    <location>
        <begin position="511"/>
        <end position="526"/>
    </location>
</feature>
<dbReference type="GO" id="GO:0071013">
    <property type="term" value="C:catalytic step 2 spliceosome"/>
    <property type="evidence" value="ECO:0007669"/>
    <property type="project" value="InterPro"/>
</dbReference>
<keyword evidence="5" id="KW-0677">Repeat</keyword>
<feature type="repeat" description="WD" evidence="14">
    <location>
        <begin position="799"/>
        <end position="830"/>
    </location>
</feature>
<dbReference type="Gene3D" id="3.30.40.10">
    <property type="entry name" value="Zinc/RING finger domain, C3HC4 (zinc finger)"/>
    <property type="match status" value="1"/>
</dbReference>
<keyword evidence="7" id="KW-0862">Zinc</keyword>
<dbReference type="SUPFAM" id="SSF57850">
    <property type="entry name" value="RING/U-box"/>
    <property type="match status" value="1"/>
</dbReference>
<evidence type="ECO:0000256" key="9">
    <source>
        <dbReference type="ARBA" id="ARBA00023242"/>
    </source>
</evidence>
<keyword evidence="3" id="KW-0507">mRNA processing</keyword>
<evidence type="ECO:0000256" key="3">
    <source>
        <dbReference type="ARBA" id="ARBA00022664"/>
    </source>
</evidence>
<evidence type="ECO:0000256" key="15">
    <source>
        <dbReference type="SAM" id="MobiDB-lite"/>
    </source>
</evidence>
<dbReference type="Proteomes" id="UP000663823">
    <property type="component" value="Unassembled WGS sequence"/>
</dbReference>
<dbReference type="Pfam" id="PF13639">
    <property type="entry name" value="zf-RING_2"/>
    <property type="match status" value="1"/>
</dbReference>
<name>A0A818VW12_9BILA</name>
<evidence type="ECO:0000256" key="14">
    <source>
        <dbReference type="PROSITE-ProRule" id="PRU00221"/>
    </source>
</evidence>
<dbReference type="PROSITE" id="PS50294">
    <property type="entry name" value="WD_REPEATS_REGION"/>
    <property type="match status" value="3"/>
</dbReference>
<comment type="caution">
    <text evidence="17">The sequence shown here is derived from an EMBL/GenBank/DDBJ whole genome shotgun (WGS) entry which is preliminary data.</text>
</comment>
<sequence length="864" mass="98852">MKRQHHSSSPPSSPLSNSQVSDEFEPVSKRSRISISSPTPPPDNDNQIVIEEDEDEEIIVDEPIVSAVILDEDSQNVHDSDVNDDDIVEIEQQNLNYFVSQTNNPIIVVSDSDSDDDQGIDVTNDIPPSVSSIINTSISSSDIEDVEIVQEDIEEEPAIIDEENEQQQQQQQQVTNNDDDDHESLEILANDGNNGNDNELIDLTEDELISISCSSNPFERKLSIDVQQCPICLETLTHLQRTGVYLIITQCRHVMCTSCTRQLLATSSRCPLCRENMALAAIQASYDDDDNDNEKTDEEEINDRMAVINDPTFSVMSKIKLNLTPAIAIQPIDTSSFLDIKTREVQYNPKYEDMYAPVFGPTNPNLTQQQRSYKNLINGHAESTNLSDFLFENQRRTFDSFGYAADPSVGEHAIPQIIGDQISAEQNEGKTIFETNKKRSYEKRKKEKNDDSSDVEHFQGPWAPFVDEVTISRPNEEEQKEIDEHLSKRKKVKRRNLEDQHAPISARDPESTTLNKEPEDSSSTTLHIKDPYDYQGRSFLHIPQDVGVNLRSEHGPQRCFIPKQCIHTYKGHTKAVQKIHYFPVSAHLFLTCSMDCKVKLWEFYNERRCIRTYSGHSQAVRDVNFNNAGTEFLSASYDKSVKLWDTETGQVKSKFPMRKIPYCISFNPSEHKQHLFICGMSDKKILCFDIRSGHVVQEYDRHLGAINTVTFVDRNRRIVSTSDDKSIRVWEWNIPVDFKYIADPTMHSMPAVGQSRNGKYLAFQSMDNQIRIMEPLANFRWKSKKLFKGHMVSGYACGLDFSPDMSYLISGDADGRLIIWDWKTTRIFERIKAHDDVCIDAKWHWHEKSRVLTAGWDNVVKLWD</sequence>
<keyword evidence="4" id="KW-0747">Spliceosome</keyword>
<accession>A0A818VW12</accession>
<dbReference type="PRINTS" id="PR00320">
    <property type="entry name" value="GPROTEINBRPT"/>
</dbReference>
<dbReference type="GO" id="GO:0000398">
    <property type="term" value="P:mRNA splicing, via spliceosome"/>
    <property type="evidence" value="ECO:0007669"/>
    <property type="project" value="InterPro"/>
</dbReference>
<dbReference type="PROSITE" id="PS50082">
    <property type="entry name" value="WD_REPEATS_2"/>
    <property type="match status" value="5"/>
</dbReference>
<evidence type="ECO:0000256" key="1">
    <source>
        <dbReference type="ARBA" id="ARBA00004123"/>
    </source>
</evidence>
<feature type="repeat" description="WD" evidence="14">
    <location>
        <begin position="699"/>
        <end position="731"/>
    </location>
</feature>
<evidence type="ECO:0000259" key="16">
    <source>
        <dbReference type="PROSITE" id="PS50089"/>
    </source>
</evidence>